<reference evidence="1 2" key="1">
    <citation type="submission" date="2014-08" db="EMBL/GenBank/DDBJ databases">
        <title>Porphyromonas gulae strain:COT-052_OH3439 Genome sequencing.</title>
        <authorList>
            <person name="Wallis C."/>
            <person name="Deusch O."/>
            <person name="O'Flynn C."/>
            <person name="Davis I."/>
            <person name="Jospin G."/>
            <person name="Darling A.E."/>
            <person name="Coil D.A."/>
            <person name="Alexiev A."/>
            <person name="Horsfall A."/>
            <person name="Kirkwood N."/>
            <person name="Harris S."/>
            <person name="Eisen J.A."/>
        </authorList>
    </citation>
    <scope>NUCLEOTIDE SEQUENCE [LARGE SCALE GENOMIC DNA]</scope>
    <source>
        <strain evidence="2">COT-052 OH3439</strain>
    </source>
</reference>
<dbReference type="EMBL" id="JRAK01000159">
    <property type="protein sequence ID" value="KGN83755.1"/>
    <property type="molecule type" value="Genomic_DNA"/>
</dbReference>
<proteinExistence type="predicted"/>
<evidence type="ECO:0000313" key="1">
    <source>
        <dbReference type="EMBL" id="KGN83755.1"/>
    </source>
</evidence>
<gene>
    <name evidence="1" type="ORF">HR15_11635</name>
</gene>
<dbReference type="AlphaFoldDB" id="A0A0A2F157"/>
<sequence>MFKIGQIETNSNQIIHFKSQSDSQRYWKFFVENEDIILPHYVNPLLIAEKGYTQQQIQTLDFLNCILPIPLFSERFVEKNSDILKNEILFFPCKIKKEKDITEFFLGRILRSGDILDVQHSGSRRLMDGTQIPDIPFMYRIEAEDFYILRDKIYKSHYIISKKFASLCEGFNLELKSVVIYK</sequence>
<dbReference type="RefSeq" id="WP_039426843.1">
    <property type="nucleotide sequence ID" value="NZ_JRAK01000159.1"/>
</dbReference>
<accession>A0A0A2F157</accession>
<name>A0A0A2F157_9PORP</name>
<protein>
    <submittedName>
        <fullName evidence="1">Uncharacterized protein</fullName>
    </submittedName>
</protein>
<evidence type="ECO:0000313" key="2">
    <source>
        <dbReference type="Proteomes" id="UP000030146"/>
    </source>
</evidence>
<keyword evidence="2" id="KW-1185">Reference proteome</keyword>
<dbReference type="Proteomes" id="UP000030146">
    <property type="component" value="Unassembled WGS sequence"/>
</dbReference>
<organism evidence="1 2">
    <name type="scientific">Porphyromonas gulae</name>
    <dbReference type="NCBI Taxonomy" id="111105"/>
    <lineage>
        <taxon>Bacteria</taxon>
        <taxon>Pseudomonadati</taxon>
        <taxon>Bacteroidota</taxon>
        <taxon>Bacteroidia</taxon>
        <taxon>Bacteroidales</taxon>
        <taxon>Porphyromonadaceae</taxon>
        <taxon>Porphyromonas</taxon>
    </lineage>
</organism>
<comment type="caution">
    <text evidence="1">The sequence shown here is derived from an EMBL/GenBank/DDBJ whole genome shotgun (WGS) entry which is preliminary data.</text>
</comment>